<proteinExistence type="predicted"/>
<accession>A0A0A9C262</accession>
<reference evidence="1" key="2">
    <citation type="journal article" date="2015" name="Data Brief">
        <title>Shoot transcriptome of the giant reed, Arundo donax.</title>
        <authorList>
            <person name="Barrero R.A."/>
            <person name="Guerrero F.D."/>
            <person name="Moolhuijzen P."/>
            <person name="Goolsby J.A."/>
            <person name="Tidwell J."/>
            <person name="Bellgard S.E."/>
            <person name="Bellgard M.I."/>
        </authorList>
    </citation>
    <scope>NUCLEOTIDE SEQUENCE</scope>
    <source>
        <tissue evidence="1">Shoot tissue taken approximately 20 cm above the soil surface</tissue>
    </source>
</reference>
<organism evidence="1">
    <name type="scientific">Arundo donax</name>
    <name type="common">Giant reed</name>
    <name type="synonym">Donax arundinaceus</name>
    <dbReference type="NCBI Taxonomy" id="35708"/>
    <lineage>
        <taxon>Eukaryota</taxon>
        <taxon>Viridiplantae</taxon>
        <taxon>Streptophyta</taxon>
        <taxon>Embryophyta</taxon>
        <taxon>Tracheophyta</taxon>
        <taxon>Spermatophyta</taxon>
        <taxon>Magnoliopsida</taxon>
        <taxon>Liliopsida</taxon>
        <taxon>Poales</taxon>
        <taxon>Poaceae</taxon>
        <taxon>PACMAD clade</taxon>
        <taxon>Arundinoideae</taxon>
        <taxon>Arundineae</taxon>
        <taxon>Arundo</taxon>
    </lineage>
</organism>
<dbReference type="EMBL" id="GBRH01228264">
    <property type="protein sequence ID" value="JAD69631.1"/>
    <property type="molecule type" value="Transcribed_RNA"/>
</dbReference>
<dbReference type="AlphaFoldDB" id="A0A0A9C262"/>
<evidence type="ECO:0000313" key="1">
    <source>
        <dbReference type="EMBL" id="JAD69631.1"/>
    </source>
</evidence>
<protein>
    <submittedName>
        <fullName evidence="1">Uncharacterized protein</fullName>
    </submittedName>
</protein>
<reference evidence="1" key="1">
    <citation type="submission" date="2014-09" db="EMBL/GenBank/DDBJ databases">
        <authorList>
            <person name="Magalhaes I.L.F."/>
            <person name="Oliveira U."/>
            <person name="Santos F.R."/>
            <person name="Vidigal T.H.D.A."/>
            <person name="Brescovit A.D."/>
            <person name="Santos A.J."/>
        </authorList>
    </citation>
    <scope>NUCLEOTIDE SEQUENCE</scope>
    <source>
        <tissue evidence="1">Shoot tissue taken approximately 20 cm above the soil surface</tissue>
    </source>
</reference>
<name>A0A0A9C262_ARUDO</name>
<sequence length="33" mass="4041">MHLSKHVCVSLHKVKQRWNRHEPPQTHSSFLEY</sequence>